<dbReference type="Proteomes" id="UP000306477">
    <property type="component" value="Unassembled WGS sequence"/>
</dbReference>
<dbReference type="OrthoDB" id="3314392at2"/>
<accession>A0A4S3PNK4</accession>
<organism evidence="2 3">
    <name type="scientific">Bacillus timonensis</name>
    <dbReference type="NCBI Taxonomy" id="1033734"/>
    <lineage>
        <taxon>Bacteria</taxon>
        <taxon>Bacillati</taxon>
        <taxon>Bacillota</taxon>
        <taxon>Bacilli</taxon>
        <taxon>Bacillales</taxon>
        <taxon>Bacillaceae</taxon>
        <taxon>Bacillus</taxon>
    </lineage>
</organism>
<sequence length="508" mass="54871">MSQTTMKRNKTFFNRMLDSIEYAGNKLPDPIVLFIILCVITLISSYITSLFHVSVTHPITGEEVVATNLLTGDGLVSILLNSVTNFTSFAPLGMVLVMMLGIGMAENSGFFSTIMKRAVLTTPKKLIIPIIILIAIVGNAAGDAGPIVLPPLAASVVMAFGYHPLVGLVMAYASTLGAFAANFIIGMSDTLVAGFTGPAAQTVDPNYVANPAMNYYFIVVSAVILLFVSLWVTHKFTIPRFGQYTGEIEAIEKISIEENRGLKWAGISTALFLIVLLALIIPENGILRNSETGSIIDGSPLISGIVPILTIFFFIPGFFYGLGAKTITSSKDFGEMLGKSMSTMGPYIVLVFFAAQLLSFFSASNLGPIIAIKGANFLNDIGITGVPLIIMFILFVAFVNLLIGSASAKWAILAPIFVPMFMYLDYHPAFTQAIYRVGDSITNPITPMLPYLVLLLSFAKKYDKNIGLGTLISALFPYTVFFGIFWIIIAVVWYLIGVPVGPQGPIHF</sequence>
<evidence type="ECO:0000313" key="2">
    <source>
        <dbReference type="EMBL" id="THE10726.1"/>
    </source>
</evidence>
<feature type="transmembrane region" description="Helical" evidence="1">
    <location>
        <begin position="441"/>
        <end position="459"/>
    </location>
</feature>
<dbReference type="PANTHER" id="PTHR30282">
    <property type="entry name" value="P-AMINOBENZOYL GLUTAMATE TRANSPORTER"/>
    <property type="match status" value="1"/>
</dbReference>
<dbReference type="EMBL" id="SLUB01000041">
    <property type="protein sequence ID" value="THE10726.1"/>
    <property type="molecule type" value="Genomic_DNA"/>
</dbReference>
<keyword evidence="3" id="KW-1185">Reference proteome</keyword>
<dbReference type="PANTHER" id="PTHR30282:SF0">
    <property type="entry name" value="P-AMINOBENZOYL-GLUTAMATE TRANSPORT PROTEIN"/>
    <property type="match status" value="1"/>
</dbReference>
<evidence type="ECO:0000256" key="1">
    <source>
        <dbReference type="SAM" id="Phobius"/>
    </source>
</evidence>
<dbReference type="AlphaFoldDB" id="A0A4S3PNK4"/>
<feature type="transmembrane region" description="Helical" evidence="1">
    <location>
        <begin position="344"/>
        <end position="361"/>
    </location>
</feature>
<feature type="transmembrane region" description="Helical" evidence="1">
    <location>
        <begin position="126"/>
        <end position="142"/>
    </location>
</feature>
<keyword evidence="1" id="KW-0472">Membrane</keyword>
<name>A0A4S3PNK4_9BACI</name>
<feature type="transmembrane region" description="Helical" evidence="1">
    <location>
        <begin position="148"/>
        <end position="169"/>
    </location>
</feature>
<feature type="transmembrane region" description="Helical" evidence="1">
    <location>
        <begin position="31"/>
        <end position="55"/>
    </location>
</feature>
<protein>
    <submittedName>
        <fullName evidence="2">AbgT family transporter</fullName>
    </submittedName>
</protein>
<dbReference type="GO" id="GO:0015558">
    <property type="term" value="F:secondary active p-aminobenzoyl-glutamate transmembrane transporter activity"/>
    <property type="evidence" value="ECO:0007669"/>
    <property type="project" value="InterPro"/>
</dbReference>
<dbReference type="InterPro" id="IPR004697">
    <property type="entry name" value="AbgT"/>
</dbReference>
<feature type="transmembrane region" description="Helical" evidence="1">
    <location>
        <begin position="215"/>
        <end position="233"/>
    </location>
</feature>
<reference evidence="2 3" key="1">
    <citation type="journal article" date="2019" name="Indoor Air">
        <title>Impacts of indoor surface finishes on bacterial viability.</title>
        <authorList>
            <person name="Hu J."/>
            <person name="Maamar S.B."/>
            <person name="Glawe A.J."/>
            <person name="Gottel N."/>
            <person name="Gilbert J.A."/>
            <person name="Hartmann E.M."/>
        </authorList>
    </citation>
    <scope>NUCLEOTIDE SEQUENCE [LARGE SCALE GENOMIC DNA]</scope>
    <source>
        <strain evidence="2 3">AF060A6</strain>
    </source>
</reference>
<dbReference type="Pfam" id="PF03806">
    <property type="entry name" value="ABG_transport"/>
    <property type="match status" value="1"/>
</dbReference>
<feature type="transmembrane region" description="Helical" evidence="1">
    <location>
        <begin position="176"/>
        <end position="195"/>
    </location>
</feature>
<proteinExistence type="predicted"/>
<keyword evidence="1" id="KW-1133">Transmembrane helix</keyword>
<feature type="transmembrane region" description="Helical" evidence="1">
    <location>
        <begin position="301"/>
        <end position="323"/>
    </location>
</feature>
<feature type="transmembrane region" description="Helical" evidence="1">
    <location>
        <begin position="262"/>
        <end position="281"/>
    </location>
</feature>
<feature type="transmembrane region" description="Helical" evidence="1">
    <location>
        <begin position="471"/>
        <end position="496"/>
    </location>
</feature>
<feature type="transmembrane region" description="Helical" evidence="1">
    <location>
        <begin position="381"/>
        <end position="403"/>
    </location>
</feature>
<comment type="caution">
    <text evidence="2">The sequence shown here is derived from an EMBL/GenBank/DDBJ whole genome shotgun (WGS) entry which is preliminary data.</text>
</comment>
<feature type="transmembrane region" description="Helical" evidence="1">
    <location>
        <begin position="410"/>
        <end position="429"/>
    </location>
</feature>
<keyword evidence="1" id="KW-0812">Transmembrane</keyword>
<evidence type="ECO:0000313" key="3">
    <source>
        <dbReference type="Proteomes" id="UP000306477"/>
    </source>
</evidence>
<feature type="transmembrane region" description="Helical" evidence="1">
    <location>
        <begin position="75"/>
        <end position="105"/>
    </location>
</feature>
<dbReference type="RefSeq" id="WP_136380932.1">
    <property type="nucleotide sequence ID" value="NZ_SLUB01000041.1"/>
</dbReference>
<gene>
    <name evidence="2" type="ORF">E1I69_17915</name>
</gene>
<dbReference type="GO" id="GO:1902604">
    <property type="term" value="P:p-aminobenzoyl-glutamate transmembrane transport"/>
    <property type="evidence" value="ECO:0007669"/>
    <property type="project" value="InterPro"/>
</dbReference>